<dbReference type="InterPro" id="IPR050534">
    <property type="entry name" value="Coronavir_polyprotein_1ab"/>
</dbReference>
<gene>
    <name evidence="2" type="ORF">GTP90_21800</name>
</gene>
<dbReference type="PANTHER" id="PTHR43788">
    <property type="entry name" value="DNA2/NAM7 HELICASE FAMILY MEMBER"/>
    <property type="match status" value="1"/>
</dbReference>
<accession>A0A845GTD6</accession>
<feature type="domain" description="AAA+ ATPase" evidence="1">
    <location>
        <begin position="571"/>
        <end position="715"/>
    </location>
</feature>
<dbReference type="Gene3D" id="3.40.91.30">
    <property type="match status" value="1"/>
</dbReference>
<organism evidence="2 3">
    <name type="scientific">Duganella vulcania</name>
    <dbReference type="NCBI Taxonomy" id="2692166"/>
    <lineage>
        <taxon>Bacteria</taxon>
        <taxon>Pseudomonadati</taxon>
        <taxon>Pseudomonadota</taxon>
        <taxon>Betaproteobacteria</taxon>
        <taxon>Burkholderiales</taxon>
        <taxon>Oxalobacteraceae</taxon>
        <taxon>Telluria group</taxon>
        <taxon>Duganella</taxon>
    </lineage>
</organism>
<dbReference type="InterPro" id="IPR003593">
    <property type="entry name" value="AAA+_ATPase"/>
</dbReference>
<reference evidence="2" key="1">
    <citation type="submission" date="2019-12" db="EMBL/GenBank/DDBJ databases">
        <title>Novel species isolated from a subtropical stream in China.</title>
        <authorList>
            <person name="Lu H."/>
        </authorList>
    </citation>
    <scope>NUCLEOTIDE SEQUENCE [LARGE SCALE GENOMIC DNA]</scope>
    <source>
        <strain evidence="2">FT81W</strain>
    </source>
</reference>
<dbReference type="CDD" id="cd17933">
    <property type="entry name" value="DEXSc_RecD-like"/>
    <property type="match status" value="1"/>
</dbReference>
<name>A0A845GTD6_9BURK</name>
<dbReference type="InterPro" id="IPR027417">
    <property type="entry name" value="P-loop_NTPase"/>
</dbReference>
<dbReference type="CDD" id="cd18809">
    <property type="entry name" value="SF1_C_RecD"/>
    <property type="match status" value="1"/>
</dbReference>
<evidence type="ECO:0000313" key="2">
    <source>
        <dbReference type="EMBL" id="MYM96496.1"/>
    </source>
</evidence>
<dbReference type="Gene3D" id="3.40.50.300">
    <property type="entry name" value="P-loop containing nucleotide triphosphate hydrolases"/>
    <property type="match status" value="2"/>
</dbReference>
<dbReference type="Pfam" id="PF13604">
    <property type="entry name" value="AAA_30"/>
    <property type="match status" value="1"/>
</dbReference>
<dbReference type="Proteomes" id="UP000447355">
    <property type="component" value="Unassembled WGS sequence"/>
</dbReference>
<dbReference type="AlphaFoldDB" id="A0A845GTD6"/>
<dbReference type="Gene3D" id="2.30.30.940">
    <property type="match status" value="1"/>
</dbReference>
<dbReference type="EMBL" id="WWCX01000046">
    <property type="protein sequence ID" value="MYM96496.1"/>
    <property type="molecule type" value="Genomic_DNA"/>
</dbReference>
<dbReference type="Pfam" id="PF13538">
    <property type="entry name" value="UvrD_C_2"/>
    <property type="match status" value="1"/>
</dbReference>
<dbReference type="SUPFAM" id="SSF52540">
    <property type="entry name" value="P-loop containing nucleoside triphosphate hydrolases"/>
    <property type="match status" value="2"/>
</dbReference>
<proteinExistence type="predicted"/>
<evidence type="ECO:0000313" key="3">
    <source>
        <dbReference type="Proteomes" id="UP000447355"/>
    </source>
</evidence>
<dbReference type="InterPro" id="IPR027785">
    <property type="entry name" value="UvrD-like_helicase_C"/>
</dbReference>
<dbReference type="SMART" id="SM00382">
    <property type="entry name" value="AAA"/>
    <property type="match status" value="1"/>
</dbReference>
<protein>
    <submittedName>
        <fullName evidence="2">AAA family ATPase</fullName>
    </submittedName>
</protein>
<evidence type="ECO:0000259" key="1">
    <source>
        <dbReference type="SMART" id="SM00382"/>
    </source>
</evidence>
<sequence length="1202" mass="135438">MAPFPLSMQKKHPYAESATVTHGHFAETPYTIRPFSVAAIPFRWMLREHVEGNKWVGKGFKETLQFDYQADREPDLTLNPSYKKDAKTWVQAGNNQRAILDTFFSAAKPDESLVFFYAKRTPLVEDTGRVIVGVGRIKSIGAPIEYRYAGGVRPKDKISGYLWERNIEHSIRVQGGEGFLLPYQQLLLTAEKDESIDLTACTAFAPSEYFGSYSYGTEHLAHDGAIASLLSIEKAIKAMRQHLPDVPWDDYLAWIDSELNRLWKVRGAFPGLGAALNAFGFAHGNLLAWYLASHEDEKFDPWPVLSAVLKAPDTLPAYLRDGIGDTLRKKWEKLPDERRALLMLLARFNLTDSQASRWYQQTDRDKAGIELGDTAILSNPYLVYEDDRLQADPIAFEIVDRGLFPPESIRADFPLAELSRVREAVDERRVRALMILTLEDAASDEGHTYLVANWLVQRIRDRTLQPDCPLDMDTLAVVDDLAPKIAIIKSKEVTEAFQLDRYVETSSVIKTKILKRKNAKFNPGNHEWANLVDSVIEEAQMQNHETPEEDPSDRDLKARKEKSAALEVIFKSKVSVLMGAAGTGKSTLLKALCRIESVKDGGILLLAPTGKARVRAEHTTGLKGRGQTVAQFLNKWERYDGSTGRYFVNTDADRSAIHRTVIIDECSMLTEEQLAALLDAVEGVDRLVLVGDPKQLPPIGAGRPYVDIIRFLKPDMIDSVWPRVADCFAELAVTMRQDAEEGKTRDDVLLAEAFSGQPLDAGSDEIWNTVISGQSKFVKLVQWNKPDQLLDLLLQELKTELPLDSIDDEVKFEESLGGVFSEYEGGSTVFFNTEYKDRPGASKKAEAWQILSPIKQLQAGVTAINRALQQQFRKNFLTMASQTGWNRKITSPAGPEGIIYGDKVINVVNSSKRETYPEKDDAYVANGDIGIVTGHRKTKARNWSPNEIEVELASQPGVAYKYKSWEFDSQESSPPLELAYALTVHKTQGSEFGTTFVVIPNPCRNLSREMLYTALTRQKNKLVILHQGDFRELLHFSRETASEINRRMTNLFDSSLPVEIKVRNKSVFLDKKLIYLTENGELVRSKSEWIIADKLKNAGIKYQYEQPLMLDGVERYPDFTIRDEDAGTVWYWEHNGMLDDDEYKARWKRKEAAYLKAKIWPLSQQSKDDESVGTLLVTEEGNGTGLDLNTINANINLILGCV</sequence>
<comment type="caution">
    <text evidence="2">The sequence shown here is derived from an EMBL/GenBank/DDBJ whole genome shotgun (WGS) entry which is preliminary data.</text>
</comment>